<feature type="region of interest" description="Disordered" evidence="1">
    <location>
        <begin position="31"/>
        <end position="52"/>
    </location>
</feature>
<organism evidence="2 3">
    <name type="scientific">Brachionus plicatilis</name>
    <name type="common">Marine rotifer</name>
    <name type="synonym">Brachionus muelleri</name>
    <dbReference type="NCBI Taxonomy" id="10195"/>
    <lineage>
        <taxon>Eukaryota</taxon>
        <taxon>Metazoa</taxon>
        <taxon>Spiralia</taxon>
        <taxon>Gnathifera</taxon>
        <taxon>Rotifera</taxon>
        <taxon>Eurotatoria</taxon>
        <taxon>Monogononta</taxon>
        <taxon>Pseudotrocha</taxon>
        <taxon>Ploima</taxon>
        <taxon>Brachionidae</taxon>
        <taxon>Brachionus</taxon>
    </lineage>
</organism>
<evidence type="ECO:0000256" key="1">
    <source>
        <dbReference type="SAM" id="MobiDB-lite"/>
    </source>
</evidence>
<dbReference type="Proteomes" id="UP000276133">
    <property type="component" value="Unassembled WGS sequence"/>
</dbReference>
<gene>
    <name evidence="2" type="ORF">BpHYR1_015609</name>
</gene>
<dbReference type="EMBL" id="REGN01009191">
    <property type="protein sequence ID" value="RNA01730.1"/>
    <property type="molecule type" value="Genomic_DNA"/>
</dbReference>
<name>A0A3M7PRP0_BRAPC</name>
<sequence length="180" mass="21240">MSYKSLTPSDNICFLGIRFDHSLSFKNQFENSESSTASVVRRPTQADQNDTDNDIEETTIKARRESKVYDQYKTYDSLERMSRRKINSLVEDTTWGAKERRKTESGEKRHFKCSKYIEHDHNSQNFGTIPTKTNDKYSYIPNYNNREEKLQLQKREEGQEKLMLVLNKPNVARKTKKILN</sequence>
<evidence type="ECO:0000313" key="2">
    <source>
        <dbReference type="EMBL" id="RNA01730.1"/>
    </source>
</evidence>
<comment type="caution">
    <text evidence="2">The sequence shown here is derived from an EMBL/GenBank/DDBJ whole genome shotgun (WGS) entry which is preliminary data.</text>
</comment>
<dbReference type="AlphaFoldDB" id="A0A3M7PRP0"/>
<accession>A0A3M7PRP0</accession>
<reference evidence="2 3" key="1">
    <citation type="journal article" date="2018" name="Sci. Rep.">
        <title>Genomic signatures of local adaptation to the degree of environmental predictability in rotifers.</title>
        <authorList>
            <person name="Franch-Gras L."/>
            <person name="Hahn C."/>
            <person name="Garcia-Roger E.M."/>
            <person name="Carmona M.J."/>
            <person name="Serra M."/>
            <person name="Gomez A."/>
        </authorList>
    </citation>
    <scope>NUCLEOTIDE SEQUENCE [LARGE SCALE GENOMIC DNA]</scope>
    <source>
        <strain evidence="2">HYR1</strain>
    </source>
</reference>
<evidence type="ECO:0000313" key="3">
    <source>
        <dbReference type="Proteomes" id="UP000276133"/>
    </source>
</evidence>
<protein>
    <submittedName>
        <fullName evidence="2">Uncharacterized protein</fullName>
    </submittedName>
</protein>
<keyword evidence="3" id="KW-1185">Reference proteome</keyword>
<proteinExistence type="predicted"/>